<dbReference type="RefSeq" id="WP_144970828.1">
    <property type="nucleotide sequence ID" value="NZ_CP036289.1"/>
</dbReference>
<evidence type="ECO:0000313" key="1">
    <source>
        <dbReference type="EMBL" id="QDU73798.1"/>
    </source>
</evidence>
<dbReference type="Gene3D" id="3.40.630.40">
    <property type="entry name" value="Zn-dependent exopeptidases"/>
    <property type="match status" value="1"/>
</dbReference>
<organism evidence="1 2">
    <name type="scientific">Bremerella volcania</name>
    <dbReference type="NCBI Taxonomy" id="2527984"/>
    <lineage>
        <taxon>Bacteria</taxon>
        <taxon>Pseudomonadati</taxon>
        <taxon>Planctomycetota</taxon>
        <taxon>Planctomycetia</taxon>
        <taxon>Pirellulales</taxon>
        <taxon>Pirellulaceae</taxon>
        <taxon>Bremerella</taxon>
    </lineage>
</organism>
<gene>
    <name evidence="1" type="ORF">Pan97_07980</name>
</gene>
<proteinExistence type="predicted"/>
<dbReference type="OrthoDB" id="9815326at2"/>
<dbReference type="SUPFAM" id="SSF53187">
    <property type="entry name" value="Zn-dependent exopeptidases"/>
    <property type="match status" value="1"/>
</dbReference>
<accession>A0A518C3J7</accession>
<dbReference type="GO" id="GO:0016787">
    <property type="term" value="F:hydrolase activity"/>
    <property type="evidence" value="ECO:0007669"/>
    <property type="project" value="UniProtKB-KW"/>
</dbReference>
<evidence type="ECO:0000313" key="2">
    <source>
        <dbReference type="Proteomes" id="UP000318626"/>
    </source>
</evidence>
<reference evidence="2" key="1">
    <citation type="submission" date="2019-02" db="EMBL/GenBank/DDBJ databases">
        <title>Deep-cultivation of Planctomycetes and their phenomic and genomic characterization uncovers novel biology.</title>
        <authorList>
            <person name="Wiegand S."/>
            <person name="Jogler M."/>
            <person name="Boedeker C."/>
            <person name="Pinto D."/>
            <person name="Vollmers J."/>
            <person name="Rivas-Marin E."/>
            <person name="Kohn T."/>
            <person name="Peeters S.H."/>
            <person name="Heuer A."/>
            <person name="Rast P."/>
            <person name="Oberbeckmann S."/>
            <person name="Bunk B."/>
            <person name="Jeske O."/>
            <person name="Meyerdierks A."/>
            <person name="Storesund J.E."/>
            <person name="Kallscheuer N."/>
            <person name="Luecker S."/>
            <person name="Lage O.M."/>
            <person name="Pohl T."/>
            <person name="Merkel B.J."/>
            <person name="Hornburger P."/>
            <person name="Mueller R.-W."/>
            <person name="Bruemmer F."/>
            <person name="Labrenz M."/>
            <person name="Spormann A.M."/>
            <person name="Op den Camp H."/>
            <person name="Overmann J."/>
            <person name="Amann R."/>
            <person name="Jetten M.S.M."/>
            <person name="Mascher T."/>
            <person name="Medema M.H."/>
            <person name="Devos D.P."/>
            <person name="Kaster A.-K."/>
            <person name="Ovreas L."/>
            <person name="Rohde M."/>
            <person name="Galperin M.Y."/>
            <person name="Jogler C."/>
        </authorList>
    </citation>
    <scope>NUCLEOTIDE SEQUENCE [LARGE SCALE GENOMIC DNA]</scope>
    <source>
        <strain evidence="2">Pan97</strain>
    </source>
</reference>
<sequence>MSSRPRHSVLFTCEHGGNRIPKRYAARFIDHQELLQTHRGWDPGTLQMGTYFHQRIPSQMFASQTSRLLIDLNRSEGHPSLFSKLVPPPGDSQRNELLETYYRPWRREVADWISRQVRQKQFVWHLSFHSFTPELNGEVRTAEIGLLYDPGRLPERAFCDRWRKKIRETFPTFRVRRNYPYRGVADGHTTSLRKRFSTNQYAGIELEVNQQLFLQPSGKVKKLIAGLYQSWSLALQQTSGAK</sequence>
<dbReference type="InterPro" id="IPR007709">
    <property type="entry name" value="N-FG_amidohydro"/>
</dbReference>
<dbReference type="Proteomes" id="UP000318626">
    <property type="component" value="Chromosome"/>
</dbReference>
<dbReference type="EMBL" id="CP036289">
    <property type="protein sequence ID" value="QDU73798.1"/>
    <property type="molecule type" value="Genomic_DNA"/>
</dbReference>
<keyword evidence="2" id="KW-1185">Reference proteome</keyword>
<name>A0A518C3J7_9BACT</name>
<dbReference type="Pfam" id="PF05013">
    <property type="entry name" value="FGase"/>
    <property type="match status" value="1"/>
</dbReference>
<dbReference type="KEGG" id="bvo:Pan97_07980"/>
<keyword evidence="1" id="KW-0378">Hydrolase</keyword>
<protein>
    <submittedName>
        <fullName evidence="1">N-formylglutamate amidohydrolase</fullName>
    </submittedName>
</protein>
<dbReference type="AlphaFoldDB" id="A0A518C3J7"/>